<name>A0ABV6JVL6_9PROT</name>
<feature type="domain" description="HTH araC/xylS-type" evidence="4">
    <location>
        <begin position="199"/>
        <end position="300"/>
    </location>
</feature>
<dbReference type="InterPro" id="IPR032783">
    <property type="entry name" value="AraC_lig"/>
</dbReference>
<sequence>MAANSLDRLLAALVVHLHSASVCTIGQGWRLAIAPLEAATVHHVLAGSGIVRVGNAAPVPYASGSVIVVPPRQGHIVGDAWPGAREVNAGETCGPFADGLAAFTAGSGPGTLLLCGSIPASHGLALSLFDLLTETVVEAPADDVGRGIFDLMRAEVAAPGLGTAAVTEALMKACLAAVLRGRLRRGDQGLLPAALPKDPRLIRAILAVLENPGAPHTVASLADRAGMSRASFADHFARALGSGPMEFAQSVRLHAAARLLETTDLPLKAVAAAIGYADPSSFSRAFRGAYGTDPTAYRVLNS</sequence>
<keyword evidence="1" id="KW-0805">Transcription regulation</keyword>
<dbReference type="SMART" id="SM00342">
    <property type="entry name" value="HTH_ARAC"/>
    <property type="match status" value="1"/>
</dbReference>
<comment type="caution">
    <text evidence="5">The sequence shown here is derived from an EMBL/GenBank/DDBJ whole genome shotgun (WGS) entry which is preliminary data.</text>
</comment>
<dbReference type="RefSeq" id="WP_377045518.1">
    <property type="nucleotide sequence ID" value="NZ_JBHLUN010000010.1"/>
</dbReference>
<organism evidence="5 6">
    <name type="scientific">Roseomonas elaeocarpi</name>
    <dbReference type="NCBI Taxonomy" id="907779"/>
    <lineage>
        <taxon>Bacteria</taxon>
        <taxon>Pseudomonadati</taxon>
        <taxon>Pseudomonadota</taxon>
        <taxon>Alphaproteobacteria</taxon>
        <taxon>Acetobacterales</taxon>
        <taxon>Roseomonadaceae</taxon>
        <taxon>Roseomonas</taxon>
    </lineage>
</organism>
<dbReference type="InterPro" id="IPR018060">
    <property type="entry name" value="HTH_AraC"/>
</dbReference>
<accession>A0ABV6JVL6</accession>
<keyword evidence="3" id="KW-0804">Transcription</keyword>
<dbReference type="PRINTS" id="PR00032">
    <property type="entry name" value="HTHARAC"/>
</dbReference>
<dbReference type="Pfam" id="PF12852">
    <property type="entry name" value="Cupin_6"/>
    <property type="match status" value="1"/>
</dbReference>
<evidence type="ECO:0000256" key="2">
    <source>
        <dbReference type="ARBA" id="ARBA00023125"/>
    </source>
</evidence>
<keyword evidence="6" id="KW-1185">Reference proteome</keyword>
<dbReference type="InterPro" id="IPR050204">
    <property type="entry name" value="AraC_XylS_family_regulators"/>
</dbReference>
<dbReference type="Pfam" id="PF12833">
    <property type="entry name" value="HTH_18"/>
    <property type="match status" value="1"/>
</dbReference>
<reference evidence="5 6" key="1">
    <citation type="submission" date="2024-09" db="EMBL/GenBank/DDBJ databases">
        <authorList>
            <person name="Sun Q."/>
            <person name="Mori K."/>
        </authorList>
    </citation>
    <scope>NUCLEOTIDE SEQUENCE [LARGE SCALE GENOMIC DNA]</scope>
    <source>
        <strain evidence="5 6">TBRC 5777</strain>
    </source>
</reference>
<keyword evidence="2" id="KW-0238">DNA-binding</keyword>
<dbReference type="PANTHER" id="PTHR46796:SF7">
    <property type="entry name" value="ARAC FAMILY TRANSCRIPTIONAL REGULATOR"/>
    <property type="match status" value="1"/>
</dbReference>
<evidence type="ECO:0000256" key="3">
    <source>
        <dbReference type="ARBA" id="ARBA00023163"/>
    </source>
</evidence>
<evidence type="ECO:0000313" key="5">
    <source>
        <dbReference type="EMBL" id="MFC0409774.1"/>
    </source>
</evidence>
<dbReference type="EMBL" id="JBHLUN010000010">
    <property type="protein sequence ID" value="MFC0409774.1"/>
    <property type="molecule type" value="Genomic_DNA"/>
</dbReference>
<dbReference type="InterPro" id="IPR009057">
    <property type="entry name" value="Homeodomain-like_sf"/>
</dbReference>
<dbReference type="PANTHER" id="PTHR46796">
    <property type="entry name" value="HTH-TYPE TRANSCRIPTIONAL ACTIVATOR RHAS-RELATED"/>
    <property type="match status" value="1"/>
</dbReference>
<evidence type="ECO:0000313" key="6">
    <source>
        <dbReference type="Proteomes" id="UP001589865"/>
    </source>
</evidence>
<gene>
    <name evidence="5" type="ORF">ACFFGY_16090</name>
</gene>
<proteinExistence type="predicted"/>
<dbReference type="InterPro" id="IPR020449">
    <property type="entry name" value="Tscrpt_reg_AraC-type_HTH"/>
</dbReference>
<evidence type="ECO:0000256" key="1">
    <source>
        <dbReference type="ARBA" id="ARBA00023015"/>
    </source>
</evidence>
<protein>
    <submittedName>
        <fullName evidence="5">Helix-turn-helix domain-containing protein</fullName>
    </submittedName>
</protein>
<dbReference type="PROSITE" id="PS01124">
    <property type="entry name" value="HTH_ARAC_FAMILY_2"/>
    <property type="match status" value="1"/>
</dbReference>
<dbReference type="Proteomes" id="UP001589865">
    <property type="component" value="Unassembled WGS sequence"/>
</dbReference>
<dbReference type="Gene3D" id="1.10.10.60">
    <property type="entry name" value="Homeodomain-like"/>
    <property type="match status" value="2"/>
</dbReference>
<dbReference type="SUPFAM" id="SSF46689">
    <property type="entry name" value="Homeodomain-like"/>
    <property type="match status" value="2"/>
</dbReference>
<evidence type="ECO:0000259" key="4">
    <source>
        <dbReference type="PROSITE" id="PS01124"/>
    </source>
</evidence>